<protein>
    <submittedName>
        <fullName evidence="3">Uncharacterized protein</fullName>
    </submittedName>
</protein>
<keyword evidence="1" id="KW-0472">Membrane</keyword>
<feature type="transmembrane region" description="Helical" evidence="1">
    <location>
        <begin position="26"/>
        <end position="51"/>
    </location>
</feature>
<keyword evidence="5" id="KW-1185">Reference proteome</keyword>
<comment type="caution">
    <text evidence="3">The sequence shown here is derived from an EMBL/GenBank/DDBJ whole genome shotgun (WGS) entry which is preliminary data.</text>
</comment>
<accession>A0A7Y9FGB7</accession>
<evidence type="ECO:0000256" key="1">
    <source>
        <dbReference type="SAM" id="Phobius"/>
    </source>
</evidence>
<dbReference type="EMBL" id="JACCBK010000001">
    <property type="protein sequence ID" value="NYD86844.1"/>
    <property type="molecule type" value="Genomic_DNA"/>
</dbReference>
<sequence length="218" mass="21844">MTPTPPPGPQTPPAPAARRPSLAGPVWLTVAGAVLLVGAVVAGVATTVLLVGTASSGVLRLDGQAGDVVVAEIDAPGAGTVELEAGERYAVHLVVPADADDATLDEDVLLQTPSGEVVAADGSPGVDMSSTVGQWSADTVGAFTAPETGTYTVAVPPASVADAHVLIAPDRDFAPFLRNIFGTVLGMFVAIGLGIVGVPVLAGGIVWWALRARSRRTA</sequence>
<feature type="transmembrane region" description="Helical" evidence="1">
    <location>
        <begin position="180"/>
        <end position="210"/>
    </location>
</feature>
<reference evidence="3 4" key="1">
    <citation type="submission" date="2020-07" db="EMBL/GenBank/DDBJ databases">
        <title>Sequencing the genomes of 1000 actinobacteria strains.</title>
        <authorList>
            <person name="Klenk H.-P."/>
        </authorList>
    </citation>
    <scope>NUCLEOTIDE SEQUENCE [LARGE SCALE GENOMIC DNA]</scope>
    <source>
        <strain evidence="3 4">DSM 24482</strain>
    </source>
</reference>
<dbReference type="AlphaFoldDB" id="A0A7Y9FGB7"/>
<dbReference type="RefSeq" id="WP_140459346.1">
    <property type="nucleotide sequence ID" value="NZ_BAABFI010000001.1"/>
</dbReference>
<evidence type="ECO:0000313" key="4">
    <source>
        <dbReference type="Proteomes" id="UP000577956"/>
    </source>
</evidence>
<evidence type="ECO:0000313" key="2">
    <source>
        <dbReference type="EMBL" id="GIG32370.1"/>
    </source>
</evidence>
<reference evidence="2 5" key="2">
    <citation type="submission" date="2021-01" db="EMBL/GenBank/DDBJ databases">
        <title>Whole genome shotgun sequence of Cellulomonas oligotrophica NBRC 109435.</title>
        <authorList>
            <person name="Komaki H."/>
            <person name="Tamura T."/>
        </authorList>
    </citation>
    <scope>NUCLEOTIDE SEQUENCE [LARGE SCALE GENOMIC DNA]</scope>
    <source>
        <strain evidence="2 5">NBRC 109435</strain>
    </source>
</reference>
<dbReference type="EMBL" id="BONN01000003">
    <property type="protein sequence ID" value="GIG32370.1"/>
    <property type="molecule type" value="Genomic_DNA"/>
</dbReference>
<proteinExistence type="predicted"/>
<keyword evidence="1" id="KW-0812">Transmembrane</keyword>
<evidence type="ECO:0000313" key="5">
    <source>
        <dbReference type="Proteomes" id="UP000618382"/>
    </source>
</evidence>
<organism evidence="3 4">
    <name type="scientific">Cellulomonas oligotrophica</name>
    <dbReference type="NCBI Taxonomy" id="931536"/>
    <lineage>
        <taxon>Bacteria</taxon>
        <taxon>Bacillati</taxon>
        <taxon>Actinomycetota</taxon>
        <taxon>Actinomycetes</taxon>
        <taxon>Micrococcales</taxon>
        <taxon>Cellulomonadaceae</taxon>
        <taxon>Cellulomonas</taxon>
    </lineage>
</organism>
<dbReference type="Proteomes" id="UP000577956">
    <property type="component" value="Unassembled WGS sequence"/>
</dbReference>
<dbReference type="Proteomes" id="UP000618382">
    <property type="component" value="Unassembled WGS sequence"/>
</dbReference>
<keyword evidence="1" id="KW-1133">Transmembrane helix</keyword>
<name>A0A7Y9FGB7_9CELL</name>
<evidence type="ECO:0000313" key="3">
    <source>
        <dbReference type="EMBL" id="NYD86844.1"/>
    </source>
</evidence>
<gene>
    <name evidence="3" type="ORF">BKA21_002393</name>
    <name evidence="2" type="ORF">Col01nite_15290</name>
</gene>